<evidence type="ECO:0000256" key="7">
    <source>
        <dbReference type="SAM" id="MobiDB-lite"/>
    </source>
</evidence>
<evidence type="ECO:0000313" key="8">
    <source>
        <dbReference type="EMBL" id="OAD02353.1"/>
    </source>
</evidence>
<dbReference type="AlphaFoldDB" id="A0A168KFX6"/>
<evidence type="ECO:0008006" key="10">
    <source>
        <dbReference type="Google" id="ProtNLM"/>
    </source>
</evidence>
<dbReference type="InterPro" id="IPR051615">
    <property type="entry name" value="Transcr_Regulatory_Elem"/>
</dbReference>
<keyword evidence="4" id="KW-0238">DNA-binding</keyword>
<dbReference type="VEuPathDB" id="FungiDB:MUCCIDRAFT_82733"/>
<evidence type="ECO:0000313" key="9">
    <source>
        <dbReference type="Proteomes" id="UP000077051"/>
    </source>
</evidence>
<evidence type="ECO:0000256" key="1">
    <source>
        <dbReference type="ARBA" id="ARBA00022723"/>
    </source>
</evidence>
<keyword evidence="6" id="KW-0539">Nucleus</keyword>
<dbReference type="STRING" id="747725.A0A168KFX6"/>
<evidence type="ECO:0000256" key="3">
    <source>
        <dbReference type="ARBA" id="ARBA00023015"/>
    </source>
</evidence>
<dbReference type="OrthoDB" id="2285422at2759"/>
<evidence type="ECO:0000256" key="4">
    <source>
        <dbReference type="ARBA" id="ARBA00023125"/>
    </source>
</evidence>
<gene>
    <name evidence="8" type="ORF">MUCCIDRAFT_82733</name>
</gene>
<name>A0A168KFX6_MUCCL</name>
<dbReference type="GO" id="GO:0003677">
    <property type="term" value="F:DNA binding"/>
    <property type="evidence" value="ECO:0007669"/>
    <property type="project" value="UniProtKB-KW"/>
</dbReference>
<accession>A0A168KFX6</accession>
<comment type="caution">
    <text evidence="8">The sequence shown here is derived from an EMBL/GenBank/DDBJ whole genome shotgun (WGS) entry which is preliminary data.</text>
</comment>
<dbReference type="EMBL" id="AMYB01000005">
    <property type="protein sequence ID" value="OAD02353.1"/>
    <property type="molecule type" value="Genomic_DNA"/>
</dbReference>
<dbReference type="CDD" id="cd12148">
    <property type="entry name" value="fungal_TF_MHR"/>
    <property type="match status" value="1"/>
</dbReference>
<feature type="region of interest" description="Disordered" evidence="7">
    <location>
        <begin position="720"/>
        <end position="754"/>
    </location>
</feature>
<dbReference type="GO" id="GO:0046872">
    <property type="term" value="F:metal ion binding"/>
    <property type="evidence" value="ECO:0007669"/>
    <property type="project" value="UniProtKB-KW"/>
</dbReference>
<keyword evidence="2" id="KW-0862">Zinc</keyword>
<feature type="compositionally biased region" description="Low complexity" evidence="7">
    <location>
        <begin position="734"/>
        <end position="747"/>
    </location>
</feature>
<evidence type="ECO:0000256" key="5">
    <source>
        <dbReference type="ARBA" id="ARBA00023163"/>
    </source>
</evidence>
<evidence type="ECO:0000256" key="2">
    <source>
        <dbReference type="ARBA" id="ARBA00022833"/>
    </source>
</evidence>
<reference evidence="8 9" key="1">
    <citation type="submission" date="2015-06" db="EMBL/GenBank/DDBJ databases">
        <title>Expansion of signal transduction pathways in fungi by whole-genome duplication.</title>
        <authorList>
            <consortium name="DOE Joint Genome Institute"/>
            <person name="Corrochano L.M."/>
            <person name="Kuo A."/>
            <person name="Marcet-Houben M."/>
            <person name="Polaino S."/>
            <person name="Salamov A."/>
            <person name="Villalobos J.M."/>
            <person name="Alvarez M.I."/>
            <person name="Avalos J."/>
            <person name="Benito E.P."/>
            <person name="Benoit I."/>
            <person name="Burger G."/>
            <person name="Camino L.P."/>
            <person name="Canovas D."/>
            <person name="Cerda-Olmedo E."/>
            <person name="Cheng J.-F."/>
            <person name="Dominguez A."/>
            <person name="Elias M."/>
            <person name="Eslava A.P."/>
            <person name="Glaser F."/>
            <person name="Grimwood J."/>
            <person name="Gutierrez G."/>
            <person name="Heitman J."/>
            <person name="Henrissat B."/>
            <person name="Iturriaga E.A."/>
            <person name="Lang B.F."/>
            <person name="Lavin J.L."/>
            <person name="Lee S."/>
            <person name="Li W."/>
            <person name="Lindquist E."/>
            <person name="Lopez-Garcia S."/>
            <person name="Luque E.M."/>
            <person name="Marcos A.T."/>
            <person name="Martin J."/>
            <person name="Mccluskey K."/>
            <person name="Medina H.R."/>
            <person name="Miralles-Duran A."/>
            <person name="Miyazaki A."/>
            <person name="Munoz-Torres E."/>
            <person name="Oguiza J.A."/>
            <person name="Ohm R."/>
            <person name="Olmedo M."/>
            <person name="Orejas M."/>
            <person name="Ortiz-Castellanos L."/>
            <person name="Pisabarro A.G."/>
            <person name="Rodriguez-Romero J."/>
            <person name="Ruiz-Herrera J."/>
            <person name="Ruiz-Vazquez R."/>
            <person name="Sanz C."/>
            <person name="Schackwitz W."/>
            <person name="Schmutz J."/>
            <person name="Shahriari M."/>
            <person name="Shelest E."/>
            <person name="Silva-Franco F."/>
            <person name="Soanes D."/>
            <person name="Syed K."/>
            <person name="Tagua V.G."/>
            <person name="Talbot N.J."/>
            <person name="Thon M."/>
            <person name="De Vries R.P."/>
            <person name="Wiebenga A."/>
            <person name="Yadav J.S."/>
            <person name="Braun E.L."/>
            <person name="Baker S."/>
            <person name="Garre V."/>
            <person name="Horwitz B."/>
            <person name="Torres-Martinez S."/>
            <person name="Idnurm A."/>
            <person name="Herrera-Estrella A."/>
            <person name="Gabaldon T."/>
            <person name="Grigoriev I.V."/>
        </authorList>
    </citation>
    <scope>NUCLEOTIDE SEQUENCE [LARGE SCALE GENOMIC DNA]</scope>
    <source>
        <strain evidence="8 9">CBS 277.49</strain>
    </source>
</reference>
<keyword evidence="9" id="KW-1185">Reference proteome</keyword>
<keyword evidence="1" id="KW-0479">Metal-binding</keyword>
<evidence type="ECO:0000256" key="6">
    <source>
        <dbReference type="ARBA" id="ARBA00023242"/>
    </source>
</evidence>
<feature type="region of interest" description="Disordered" evidence="7">
    <location>
        <begin position="792"/>
        <end position="844"/>
    </location>
</feature>
<feature type="region of interest" description="Disordered" evidence="7">
    <location>
        <begin position="48"/>
        <end position="68"/>
    </location>
</feature>
<feature type="compositionally biased region" description="Low complexity" evidence="7">
    <location>
        <begin position="792"/>
        <end position="828"/>
    </location>
</feature>
<proteinExistence type="predicted"/>
<keyword evidence="5" id="KW-0804">Transcription</keyword>
<dbReference type="Proteomes" id="UP000077051">
    <property type="component" value="Unassembled WGS sequence"/>
</dbReference>
<organism evidence="8 9">
    <name type="scientific">Mucor lusitanicus CBS 277.49</name>
    <dbReference type="NCBI Taxonomy" id="747725"/>
    <lineage>
        <taxon>Eukaryota</taxon>
        <taxon>Fungi</taxon>
        <taxon>Fungi incertae sedis</taxon>
        <taxon>Mucoromycota</taxon>
        <taxon>Mucoromycotina</taxon>
        <taxon>Mucoromycetes</taxon>
        <taxon>Mucorales</taxon>
        <taxon>Mucorineae</taxon>
        <taxon>Mucoraceae</taxon>
        <taxon>Mucor</taxon>
    </lineage>
</organism>
<dbReference type="PANTHER" id="PTHR31313">
    <property type="entry name" value="TY1 ENHANCER ACTIVATOR"/>
    <property type="match status" value="1"/>
</dbReference>
<sequence length="857" mass="97540">MPFDTVGRSQKRLKCIFSSLEDEDQDDLYSPFDFPPSLFVESAKFSPNSKESFAHNHNSSSSTARKFSNASYKETSPASTVSDLIDSASHQQSSSNLQSSVYSLSSAMDSSFWNQPKISIPPSNELDIWSKFNLSYTDVGINMEANVTSASDLHSLIDAFSKLCNTSSVASHDPLSHSMSLPPQSPLTISGDEYNSNCFSSSQSVASSSSGITLCRNKSHKLKPVNYFASVGRLGQLSHPHSKHGQMSLKQVADACVATYFDCWVRNTPILRREEFMAWYEAQPDPMNTLIVNAMCVCVFRHMVLHHSQPGLEHFIGDQDTMLEQEEYFFVKARDCLSQSFDDPDRFTIIGVLLMIARTEPSRRHHYAGMAVSALHELEIYPRTVEEADDESYEKEMDTRLWWFVWAWDFYLYSSGNPKNTPQPRVPGSEIDLPRIMEQDIDDNEIAIIAYIHCLRLWKIQAHFISTVYEQESDMTVEQLQEYDRQLLAFYAELPEYLKFDSGFEYGHQDLLLACIRVNIEYNATRIILHKLFVPDVTDSRPSKSSLESLNICLEMALKQLPTLNSHTFLPDGRCAFDRDELWRASEIITMAMDIYRTCASIQDRAIILHNISATEFENGLTRALEILKSTMEFETLSRNWIQVADWLEVEIRRHELYSSPRSRPHDSSGVAQDRQHPTFFLANLKSDAEMKRRAGMIDTVKNQTDLIRRLSTSSSITSMDTATFMSPPPTPSPLSTISPPSSYPPSNAQYHHYNKTPSPHLLMERHPQIRKPSAHFTNNTSTMQFVSTTFSASSNTTTPTSFVQYNPHSSSQSSSPSSQHQQQQQQQTSMKNQPKFRYFSPRKMNKFMFIDDNPMA</sequence>
<protein>
    <recommendedName>
        <fullName evidence="10">Fungal-specific transcription factor</fullName>
    </recommendedName>
</protein>
<dbReference type="PANTHER" id="PTHR31313:SF81">
    <property type="entry name" value="TY1 ENHANCER ACTIVATOR"/>
    <property type="match status" value="1"/>
</dbReference>
<keyword evidence="3" id="KW-0805">Transcription regulation</keyword>